<dbReference type="AlphaFoldDB" id="A0A9X4BM33"/>
<proteinExistence type="predicted"/>
<dbReference type="RefSeq" id="WP_263540868.1">
    <property type="nucleotide sequence ID" value="NZ_JAOVZO020000019.1"/>
</dbReference>
<dbReference type="PANTHER" id="PTHR34071:SF2">
    <property type="entry name" value="FLAVIN-NUCLEOTIDE-BINDING PROTEIN"/>
    <property type="match status" value="1"/>
</dbReference>
<name>A0A9X4BM33_9GAMM</name>
<dbReference type="SUPFAM" id="SSF50475">
    <property type="entry name" value="FMN-binding split barrel"/>
    <property type="match status" value="1"/>
</dbReference>
<sequence>MRPNPAAPRGARHEVRRLRERAAYDRASVHAVLDAGFLAHVAFAVDGQPFVIPMLYAREGDAVLLHGSIASRLMRTLADGVPAALSVAHVDGLVLARSHFHHSVNYRSAVCFGTARAVDDADAKSAALARFVDAIVPGRAAESRSGDRNELAATALMRFEIDDASAKARSGGPKDDPADRDLPVWAGVVPTHVAYGIPEPDENGAAFAPPESVRRLIQGAAQP</sequence>
<dbReference type="EMBL" id="JAOVZO020000019">
    <property type="protein sequence ID" value="MDC8014894.1"/>
    <property type="molecule type" value="Genomic_DNA"/>
</dbReference>
<dbReference type="PANTHER" id="PTHR34071">
    <property type="entry name" value="5-NITROIMIDAZOLE ANTIBIOTICS RESISTANCE PROTEIN, NIMA-FAMILY-RELATED PROTEIN-RELATED"/>
    <property type="match status" value="1"/>
</dbReference>
<dbReference type="InterPro" id="IPR024747">
    <property type="entry name" value="Pyridox_Oxase-rel"/>
</dbReference>
<dbReference type="Proteomes" id="UP001139971">
    <property type="component" value="Unassembled WGS sequence"/>
</dbReference>
<reference evidence="1" key="1">
    <citation type="submission" date="2023-02" db="EMBL/GenBank/DDBJ databases">
        <title>Tahibacter soli sp. nov. isolated from soil.</title>
        <authorList>
            <person name="Baek J.H."/>
            <person name="Lee J.K."/>
            <person name="Choi D.G."/>
            <person name="Jeon C.O."/>
        </authorList>
    </citation>
    <scope>NUCLEOTIDE SEQUENCE</scope>
    <source>
        <strain evidence="1">BL</strain>
    </source>
</reference>
<protein>
    <submittedName>
        <fullName evidence="1">Pyridoxamine 5'-phosphate oxidase family protein</fullName>
    </submittedName>
</protein>
<dbReference type="InterPro" id="IPR012349">
    <property type="entry name" value="Split_barrel_FMN-bd"/>
</dbReference>
<accession>A0A9X4BM33</accession>
<evidence type="ECO:0000313" key="2">
    <source>
        <dbReference type="Proteomes" id="UP001139971"/>
    </source>
</evidence>
<dbReference type="Gene3D" id="2.30.110.10">
    <property type="entry name" value="Electron Transport, Fmn-binding Protein, Chain A"/>
    <property type="match status" value="1"/>
</dbReference>
<evidence type="ECO:0000313" key="1">
    <source>
        <dbReference type="EMBL" id="MDC8014894.1"/>
    </source>
</evidence>
<dbReference type="Pfam" id="PF12900">
    <property type="entry name" value="Pyridox_ox_2"/>
    <property type="match status" value="1"/>
</dbReference>
<organism evidence="1 2">
    <name type="scientific">Tahibacter soli</name>
    <dbReference type="NCBI Taxonomy" id="2983605"/>
    <lineage>
        <taxon>Bacteria</taxon>
        <taxon>Pseudomonadati</taxon>
        <taxon>Pseudomonadota</taxon>
        <taxon>Gammaproteobacteria</taxon>
        <taxon>Lysobacterales</taxon>
        <taxon>Rhodanobacteraceae</taxon>
        <taxon>Tahibacter</taxon>
    </lineage>
</organism>
<gene>
    <name evidence="1" type="ORF">OD750_020305</name>
</gene>
<comment type="caution">
    <text evidence="1">The sequence shown here is derived from an EMBL/GenBank/DDBJ whole genome shotgun (WGS) entry which is preliminary data.</text>
</comment>
<keyword evidence="2" id="KW-1185">Reference proteome</keyword>